<feature type="compositionally biased region" description="Acidic residues" evidence="2">
    <location>
        <begin position="786"/>
        <end position="812"/>
    </location>
</feature>
<feature type="compositionally biased region" description="Basic residues" evidence="2">
    <location>
        <begin position="663"/>
        <end position="672"/>
    </location>
</feature>
<gene>
    <name evidence="4" type="ORF">Tci_025008</name>
</gene>
<keyword evidence="1" id="KW-0175">Coiled coil</keyword>
<organism evidence="4">
    <name type="scientific">Tanacetum cinerariifolium</name>
    <name type="common">Dalmatian daisy</name>
    <name type="synonym">Chrysanthemum cinerariifolium</name>
    <dbReference type="NCBI Taxonomy" id="118510"/>
    <lineage>
        <taxon>Eukaryota</taxon>
        <taxon>Viridiplantae</taxon>
        <taxon>Streptophyta</taxon>
        <taxon>Embryophyta</taxon>
        <taxon>Tracheophyta</taxon>
        <taxon>Spermatophyta</taxon>
        <taxon>Magnoliopsida</taxon>
        <taxon>eudicotyledons</taxon>
        <taxon>Gunneridae</taxon>
        <taxon>Pentapetalae</taxon>
        <taxon>asterids</taxon>
        <taxon>campanulids</taxon>
        <taxon>Asterales</taxon>
        <taxon>Asteraceae</taxon>
        <taxon>Asteroideae</taxon>
        <taxon>Anthemideae</taxon>
        <taxon>Anthemidinae</taxon>
        <taxon>Tanacetum</taxon>
    </lineage>
</organism>
<evidence type="ECO:0000313" key="4">
    <source>
        <dbReference type="EMBL" id="GEU53030.1"/>
    </source>
</evidence>
<accession>A0A6L2KW82</accession>
<dbReference type="CDD" id="cd09272">
    <property type="entry name" value="RNase_HI_RT_Ty1"/>
    <property type="match status" value="1"/>
</dbReference>
<reference evidence="4" key="1">
    <citation type="journal article" date="2019" name="Sci. Rep.">
        <title>Draft genome of Tanacetum cinerariifolium, the natural source of mosquito coil.</title>
        <authorList>
            <person name="Yamashiro T."/>
            <person name="Shiraishi A."/>
            <person name="Satake H."/>
            <person name="Nakayama K."/>
        </authorList>
    </citation>
    <scope>NUCLEOTIDE SEQUENCE</scope>
</reference>
<feature type="compositionally biased region" description="Acidic residues" evidence="2">
    <location>
        <begin position="826"/>
        <end position="845"/>
    </location>
</feature>
<feature type="compositionally biased region" description="Basic residues" evidence="2">
    <location>
        <begin position="727"/>
        <end position="736"/>
    </location>
</feature>
<evidence type="ECO:0000256" key="2">
    <source>
        <dbReference type="SAM" id="MobiDB-lite"/>
    </source>
</evidence>
<feature type="region of interest" description="Disordered" evidence="2">
    <location>
        <begin position="641"/>
        <end position="700"/>
    </location>
</feature>
<name>A0A6L2KW82_TANCI</name>
<evidence type="ECO:0000259" key="3">
    <source>
        <dbReference type="Pfam" id="PF22936"/>
    </source>
</evidence>
<dbReference type="EMBL" id="BKCJ010003109">
    <property type="protein sequence ID" value="GEU53030.1"/>
    <property type="molecule type" value="Genomic_DNA"/>
</dbReference>
<dbReference type="Pfam" id="PF22936">
    <property type="entry name" value="Pol_BBD"/>
    <property type="match status" value="1"/>
</dbReference>
<feature type="coiled-coil region" evidence="1">
    <location>
        <begin position="144"/>
        <end position="208"/>
    </location>
</feature>
<evidence type="ECO:0000256" key="1">
    <source>
        <dbReference type="SAM" id="Coils"/>
    </source>
</evidence>
<feature type="compositionally biased region" description="Basic and acidic residues" evidence="2">
    <location>
        <begin position="771"/>
        <end position="781"/>
    </location>
</feature>
<proteinExistence type="predicted"/>
<comment type="caution">
    <text evidence="4">The sequence shown here is derived from an EMBL/GenBank/DDBJ whole genome shotgun (WGS) entry which is preliminary data.</text>
</comment>
<dbReference type="AlphaFoldDB" id="A0A6L2KW82"/>
<feature type="domain" description="Retrovirus-related Pol polyprotein from transposon TNT 1-94-like beta-barrel" evidence="3">
    <location>
        <begin position="221"/>
        <end position="293"/>
    </location>
</feature>
<dbReference type="InterPro" id="IPR054722">
    <property type="entry name" value="PolX-like_BBD"/>
</dbReference>
<feature type="region of interest" description="Disordered" evidence="2">
    <location>
        <begin position="727"/>
        <end position="852"/>
    </location>
</feature>
<dbReference type="PANTHER" id="PTHR11439">
    <property type="entry name" value="GAG-POL-RELATED RETROTRANSPOSON"/>
    <property type="match status" value="1"/>
</dbReference>
<sequence length="852" mass="97340">MSEKAKDPETIKQNISHKPIDCEMLNRLTEDFEKRFTLKQELSTGQAFWLHISYPTIESSLPPIRVEVPIELPKRSESYEKCLNFDVNFSISKQEYNDLLNKYLQLEKHCISLEVSMQLKQEVFQNDESCVCQNAPEIPEYFEKNDLKAQLKDKDTTIRKLKDNIKSLRKNNKEEIVDHNRYDLATVNSELENSVAKSLSENERLCKEINLVKQVVQIILWYLDSGCSKHITGNRSQLINFVSKFFGTVRFRNDQIARIMGYGDYQLGNVVISRVYYVEGLEHKLFSVGQFCDMDLEVAFQKNTCFIRDLEGVDQNSGSRDTNLYTITLDDMLKSSLICLLSKASKTKSPMIKNKKLDEDIQGKPIDTTLYRGMIASLMYLTASRPDLIYVVCLSYADADHAGCQDTRCSTSGITQFLGDKLVSWSSKKQKSIAISSTKIPMYYSNKSAIALCCNNSQHSRANHIDVRYHFIKEHVDNGIMELYFIWTEYQLADIFTKPFPQERFYFLIDKLDSRLTKKKRFKLTLEVFRDILQICLRSKDQDFDALPSEEDTVSFLRKLGYTRVVNLLNDVVTNQMHQPWRTFVALINISLSGKTTEASHKYGVILPECLTSPQMKESKPYKTYLGYVTRTVPPKVARKFKKVSPSKKDSIPVPADEEPVQKGKRVKRPGKKSSTTPTTGIVIKEPPVETQSKSKEKVDVTHGKGINLLSEVALMEESQMKEVRKKSLRYFHKSHPSGSGSVAENPPSVEKITPPVINEGTGDKPGVLDVTKDDSTESESKSWGNDDDNINDEEGSEQENDSEEHELDSEQDTYGSESNSKSDQQDDDDDDEVKDDDKDDDDNEDCRSKLK</sequence>
<dbReference type="PANTHER" id="PTHR11439:SF483">
    <property type="entry name" value="PEPTIDE SYNTHASE GLIP-LIKE, PUTATIVE (AFU_ORTHOLOGUE AFUA_3G12920)-RELATED"/>
    <property type="match status" value="1"/>
</dbReference>
<protein>
    <submittedName>
        <fullName evidence="4">Retrovirus-related Pol polyprotein from transposon TNT 1-94</fullName>
    </submittedName>
</protein>